<organism evidence="1">
    <name type="scientific">Zea mays</name>
    <name type="common">Maize</name>
    <dbReference type="NCBI Taxonomy" id="4577"/>
    <lineage>
        <taxon>Eukaryota</taxon>
        <taxon>Viridiplantae</taxon>
        <taxon>Streptophyta</taxon>
        <taxon>Embryophyta</taxon>
        <taxon>Tracheophyta</taxon>
        <taxon>Spermatophyta</taxon>
        <taxon>Magnoliopsida</taxon>
        <taxon>Liliopsida</taxon>
        <taxon>Poales</taxon>
        <taxon>Poaceae</taxon>
        <taxon>PACMAD clade</taxon>
        <taxon>Panicoideae</taxon>
        <taxon>Andropogonodae</taxon>
        <taxon>Andropogoneae</taxon>
        <taxon>Tripsacinae</taxon>
        <taxon>Zea</taxon>
    </lineage>
</organism>
<accession>A0A1D6JP23</accession>
<reference evidence="1" key="1">
    <citation type="submission" date="2015-12" db="EMBL/GenBank/DDBJ databases">
        <title>Update maize B73 reference genome by single molecule sequencing technologies.</title>
        <authorList>
            <consortium name="Maize Genome Sequencing Project"/>
            <person name="Ware D."/>
        </authorList>
    </citation>
    <scope>NUCLEOTIDE SEQUENCE [LARGE SCALE GENOMIC DNA]</scope>
    <source>
        <tissue evidence="1">Seedling</tissue>
    </source>
</reference>
<evidence type="ECO:0000313" key="1">
    <source>
        <dbReference type="EMBL" id="ONL93770.1"/>
    </source>
</evidence>
<protein>
    <submittedName>
        <fullName evidence="1">Protein RRP6-like 2</fullName>
    </submittedName>
</protein>
<gene>
    <name evidence="1" type="ORF">ZEAMMB73_Zm00001d027726</name>
</gene>
<dbReference type="EMBL" id="CM007647">
    <property type="protein sequence ID" value="ONL93769.1"/>
    <property type="molecule type" value="Genomic_DNA"/>
</dbReference>
<dbReference type="PANTHER" id="PTHR33170">
    <property type="entry name" value="DUF4283 DOMAIN-CONTAINING PROTEIN-RELATED"/>
    <property type="match status" value="1"/>
</dbReference>
<dbReference type="EMBL" id="CM007647">
    <property type="protein sequence ID" value="ONL93770.1"/>
    <property type="molecule type" value="Genomic_DNA"/>
</dbReference>
<proteinExistence type="predicted"/>
<dbReference type="InterPro" id="IPR018247">
    <property type="entry name" value="EF_Hand_1_Ca_BS"/>
</dbReference>
<name>A0A1D6JP23_MAIZE</name>
<dbReference type="PANTHER" id="PTHR33170:SF34">
    <property type="entry name" value="OS05G0102200 PROTEIN"/>
    <property type="match status" value="1"/>
</dbReference>
<dbReference type="ExpressionAtlas" id="A0A1D6JP23">
    <property type="expression patterns" value="baseline"/>
</dbReference>
<sequence>MPIVGMAADGLGFYASQYAKNLAKKSKKNILGLVRVLEGYVSAEDLETDFGFHFPWGRVWKATKCHMGFLMQFPSLDRLEELVNFPEVRMKISGVKIVVAPWNSQATAKARLHTAWIRAENVPEEIQNYQAICELGSTIGAVEEIDVEALETKDIVRFKVNVKSVSMIPSVIEIGIKPFLYDIFFKVESLDEERWNDDTVCLGKRATIESLQLDDNITENLMKKVKSEKGKGMADHMLTGILEDNSFKGGKSGNAQKVSKDGEKGIEGYSEEKVDFDGSGDDLLSSHELEDLVKEANIEMSASQEIAGVDNTDPGMSKELQAAKIKKGKGKMIELVEGTRKSSRLETNGDIKVTEKVISRAEYKDAFLHKREGKREAGGRKLVHQKNG</sequence>
<dbReference type="AlphaFoldDB" id="A0A1D6JP23"/>
<dbReference type="PROSITE" id="PS00018">
    <property type="entry name" value="EF_HAND_1"/>
    <property type="match status" value="1"/>
</dbReference>